<dbReference type="EMBL" id="NKQU01000656">
    <property type="protein sequence ID" value="OZI83014.1"/>
    <property type="molecule type" value="Genomic_DNA"/>
</dbReference>
<organism evidence="1 2">
    <name type="scientific">Pseudomonas avellanae</name>
    <dbReference type="NCBI Taxonomy" id="46257"/>
    <lineage>
        <taxon>Bacteria</taxon>
        <taxon>Pseudomonadati</taxon>
        <taxon>Pseudomonadota</taxon>
        <taxon>Gammaproteobacteria</taxon>
        <taxon>Pseudomonadales</taxon>
        <taxon>Pseudomonadaceae</taxon>
        <taxon>Pseudomonas</taxon>
    </lineage>
</organism>
<accession>A0A261WA01</accession>
<proteinExistence type="predicted"/>
<evidence type="ECO:0000313" key="2">
    <source>
        <dbReference type="Proteomes" id="UP000217163"/>
    </source>
</evidence>
<protein>
    <submittedName>
        <fullName evidence="1">Uncharacterized protein</fullName>
    </submittedName>
</protein>
<name>A0A261WA01_9PSED</name>
<comment type="caution">
    <text evidence="1">The sequence shown here is derived from an EMBL/GenBank/DDBJ whole genome shotgun (WGS) entry which is preliminary data.</text>
</comment>
<dbReference type="AlphaFoldDB" id="A0A261WA01"/>
<sequence length="74" mass="8510">MRMEQTGDISRITIEAFTQLRCASSGQANETAELHMGRHTDWLIGQNLGINMDQGQKIRNASYRRVRLTEHMAY</sequence>
<gene>
    <name evidence="1" type="ORF">CFN58_34235</name>
</gene>
<reference evidence="2" key="1">
    <citation type="journal article" date="2016" name="Sci. Rep.">
        <title>Genome analysis of the kiwifruit canker pathogen Pseudomonas syringae pv. actinidiae biovar 5.</title>
        <authorList>
            <person name="Fujikawa T."/>
            <person name="Sawada H."/>
        </authorList>
    </citation>
    <scope>NUCLEOTIDE SEQUENCE [LARGE SCALE GENOMIC DNA]</scope>
    <source>
        <strain evidence="2">MAFF 212061</strain>
    </source>
</reference>
<dbReference type="Proteomes" id="UP000217163">
    <property type="component" value="Unassembled WGS sequence"/>
</dbReference>
<evidence type="ECO:0000313" key="1">
    <source>
        <dbReference type="EMBL" id="OZI83014.1"/>
    </source>
</evidence>